<evidence type="ECO:0000313" key="3">
    <source>
        <dbReference type="EMBL" id="TXB62286.1"/>
    </source>
</evidence>
<comment type="caution">
    <text evidence="3">The sequence shown here is derived from an EMBL/GenBank/DDBJ whole genome shotgun (WGS) entry which is preliminary data.</text>
</comment>
<dbReference type="Pfam" id="PF19089">
    <property type="entry name" value="DUF5777"/>
    <property type="match status" value="1"/>
</dbReference>
<evidence type="ECO:0000256" key="1">
    <source>
        <dbReference type="SAM" id="SignalP"/>
    </source>
</evidence>
<keyword evidence="4" id="KW-1185">Reference proteome</keyword>
<dbReference type="EMBL" id="VOOR01000032">
    <property type="protein sequence ID" value="TXB62286.1"/>
    <property type="molecule type" value="Genomic_DNA"/>
</dbReference>
<dbReference type="InterPro" id="IPR045916">
    <property type="entry name" value="DUF5777"/>
</dbReference>
<gene>
    <name evidence="3" type="ORF">FRY97_14655</name>
</gene>
<dbReference type="Proteomes" id="UP000321580">
    <property type="component" value="Unassembled WGS sequence"/>
</dbReference>
<dbReference type="AlphaFoldDB" id="A0A5C6RIQ3"/>
<proteinExistence type="predicted"/>
<feature type="chain" id="PRO_5022977666" description="DUF5777 domain-containing protein" evidence="1">
    <location>
        <begin position="20"/>
        <end position="297"/>
    </location>
</feature>
<dbReference type="RefSeq" id="WP_147168307.1">
    <property type="nucleotide sequence ID" value="NZ_VOOR01000032.1"/>
</dbReference>
<feature type="signal peptide" evidence="1">
    <location>
        <begin position="1"/>
        <end position="19"/>
    </location>
</feature>
<keyword evidence="1" id="KW-0732">Signal</keyword>
<reference evidence="3 4" key="1">
    <citation type="submission" date="2019-08" db="EMBL/GenBank/DDBJ databases">
        <title>Genome of Phaeodactylibacter luteus.</title>
        <authorList>
            <person name="Bowman J.P."/>
        </authorList>
    </citation>
    <scope>NUCLEOTIDE SEQUENCE [LARGE SCALE GENOMIC DNA]</scope>
    <source>
        <strain evidence="3 4">KCTC 42180</strain>
    </source>
</reference>
<protein>
    <recommendedName>
        <fullName evidence="2">DUF5777 domain-containing protein</fullName>
    </recommendedName>
</protein>
<sequence>MKYLWIILTGMLLARTAAAQEESLLELIEEEPVTEVVTNAFKGSRAINAHSMEMIGAGVLDFRILHRFGRINQGYQQFFGLDQAAMRMGFDYGLTPNLTVGVGRSTYLKELDGFVKWRILSQKAGSRPFPFALIGVSGVTYNGLENPFAQAEVEPTAARRMAYYHQVIIGRKFSERLTLQLAPTLVHRNLVENRLQPNQLLALGVGGRFKITKRLALVADYSHALNRFPNSWAYNPLSIGVDIETGGHVFQLHFSNTSGMNERAFIAEPNGSWLQGDLQFGFNLSRVFQVHKPKRPF</sequence>
<evidence type="ECO:0000313" key="4">
    <source>
        <dbReference type="Proteomes" id="UP000321580"/>
    </source>
</evidence>
<dbReference type="OrthoDB" id="1117410at2"/>
<accession>A0A5C6RIQ3</accession>
<organism evidence="3 4">
    <name type="scientific">Phaeodactylibacter luteus</name>
    <dbReference type="NCBI Taxonomy" id="1564516"/>
    <lineage>
        <taxon>Bacteria</taxon>
        <taxon>Pseudomonadati</taxon>
        <taxon>Bacteroidota</taxon>
        <taxon>Saprospiria</taxon>
        <taxon>Saprospirales</taxon>
        <taxon>Haliscomenobacteraceae</taxon>
        <taxon>Phaeodactylibacter</taxon>
    </lineage>
</organism>
<name>A0A5C6RIQ3_9BACT</name>
<feature type="domain" description="DUF5777" evidence="2">
    <location>
        <begin position="41"/>
        <end position="288"/>
    </location>
</feature>
<evidence type="ECO:0000259" key="2">
    <source>
        <dbReference type="Pfam" id="PF19089"/>
    </source>
</evidence>